<sequence length="76" mass="8435">MAKKDKKIEIQLADAQILVSGKKLAGYALTIGKRTVGQIVEVDGQFAIVEDESIKDSYKDLDQAVQSIIEKYNLNH</sequence>
<name>A0A380JFV8_STRDO</name>
<dbReference type="RefSeq" id="WP_002996503.1">
    <property type="nucleotide sequence ID" value="NZ_UHFA01000002.1"/>
</dbReference>
<accession>A0A380JFV8</accession>
<dbReference type="Pfam" id="PF11184">
    <property type="entry name" value="DUF2969"/>
    <property type="match status" value="1"/>
</dbReference>
<keyword evidence="2" id="KW-1185">Reference proteome</keyword>
<dbReference type="AlphaFoldDB" id="A0A380JFV8"/>
<dbReference type="EMBL" id="UHFA01000002">
    <property type="protein sequence ID" value="SUN36735.1"/>
    <property type="molecule type" value="Genomic_DNA"/>
</dbReference>
<protein>
    <submittedName>
        <fullName evidence="1">Protein of uncharacterized function (DUF2969)</fullName>
    </submittedName>
</protein>
<dbReference type="OrthoDB" id="2151809at2"/>
<evidence type="ECO:0000313" key="1">
    <source>
        <dbReference type="EMBL" id="SUN36735.1"/>
    </source>
</evidence>
<dbReference type="Proteomes" id="UP000254082">
    <property type="component" value="Unassembled WGS sequence"/>
</dbReference>
<proteinExistence type="predicted"/>
<dbReference type="InterPro" id="IPR021351">
    <property type="entry name" value="DUF2969"/>
</dbReference>
<evidence type="ECO:0000313" key="2">
    <source>
        <dbReference type="Proteomes" id="UP000254082"/>
    </source>
</evidence>
<reference evidence="1 2" key="1">
    <citation type="submission" date="2018-06" db="EMBL/GenBank/DDBJ databases">
        <authorList>
            <consortium name="Pathogen Informatics"/>
            <person name="Doyle S."/>
        </authorList>
    </citation>
    <scope>NUCLEOTIDE SEQUENCE [LARGE SCALE GENOMIC DNA]</scope>
    <source>
        <strain evidence="2">NCTC 11391</strain>
    </source>
</reference>
<gene>
    <name evidence="1" type="ORF">NCTC11391_01715</name>
</gene>
<organism evidence="1 2">
    <name type="scientific">Streptococcus downei MFe28</name>
    <dbReference type="NCBI Taxonomy" id="764290"/>
    <lineage>
        <taxon>Bacteria</taxon>
        <taxon>Bacillati</taxon>
        <taxon>Bacillota</taxon>
        <taxon>Bacilli</taxon>
        <taxon>Lactobacillales</taxon>
        <taxon>Streptococcaceae</taxon>
        <taxon>Streptococcus</taxon>
    </lineage>
</organism>